<keyword evidence="3" id="KW-1185">Reference proteome</keyword>
<sequence length="204" mass="21800">MTQLSRRSVLGLAAAATAAPLALRLPAHAAPATGFDLRTDAWTHVNAGRPDMSYWTAPADDRTARDAVHVGLLQQPWPWRSFVRFPLSAVAGSTIESVGFQARIASKSLLNGRVELWHVADIDPAVALTWNNTNSTATWRTGLGSDPGTGPALSYGSGSLLTAVQEAVARQASHISFGLRNSVENTVNWKTLDRDAVSLLIFTA</sequence>
<dbReference type="EMBL" id="BAAANF010000025">
    <property type="protein sequence ID" value="GAA1715037.1"/>
    <property type="molecule type" value="Genomic_DNA"/>
</dbReference>
<keyword evidence="1" id="KW-0732">Signal</keyword>
<proteinExistence type="predicted"/>
<dbReference type="InterPro" id="IPR006311">
    <property type="entry name" value="TAT_signal"/>
</dbReference>
<protein>
    <recommendedName>
        <fullName evidence="4">DNRLRE domain-containing protein</fullName>
    </recommendedName>
</protein>
<dbReference type="RefSeq" id="WP_344163228.1">
    <property type="nucleotide sequence ID" value="NZ_BAAANF010000025.1"/>
</dbReference>
<organism evidence="2 3">
    <name type="scientific">Kribbella yunnanensis</name>
    <dbReference type="NCBI Taxonomy" id="190194"/>
    <lineage>
        <taxon>Bacteria</taxon>
        <taxon>Bacillati</taxon>
        <taxon>Actinomycetota</taxon>
        <taxon>Actinomycetes</taxon>
        <taxon>Propionibacteriales</taxon>
        <taxon>Kribbellaceae</taxon>
        <taxon>Kribbella</taxon>
    </lineage>
</organism>
<evidence type="ECO:0008006" key="4">
    <source>
        <dbReference type="Google" id="ProtNLM"/>
    </source>
</evidence>
<name>A0ABN2IZN5_9ACTN</name>
<feature type="chain" id="PRO_5046844566" description="DNRLRE domain-containing protein" evidence="1">
    <location>
        <begin position="30"/>
        <end position="204"/>
    </location>
</feature>
<accession>A0ABN2IZN5</accession>
<reference evidence="2 3" key="1">
    <citation type="journal article" date="2019" name="Int. J. Syst. Evol. Microbiol.">
        <title>The Global Catalogue of Microorganisms (GCM) 10K type strain sequencing project: providing services to taxonomists for standard genome sequencing and annotation.</title>
        <authorList>
            <consortium name="The Broad Institute Genomics Platform"/>
            <consortium name="The Broad Institute Genome Sequencing Center for Infectious Disease"/>
            <person name="Wu L."/>
            <person name="Ma J."/>
        </authorList>
    </citation>
    <scope>NUCLEOTIDE SEQUENCE [LARGE SCALE GENOMIC DNA]</scope>
    <source>
        <strain evidence="2 3">JCM 14307</strain>
    </source>
</reference>
<evidence type="ECO:0000256" key="1">
    <source>
        <dbReference type="SAM" id="SignalP"/>
    </source>
</evidence>
<evidence type="ECO:0000313" key="3">
    <source>
        <dbReference type="Proteomes" id="UP001500280"/>
    </source>
</evidence>
<comment type="caution">
    <text evidence="2">The sequence shown here is derived from an EMBL/GenBank/DDBJ whole genome shotgun (WGS) entry which is preliminary data.</text>
</comment>
<dbReference type="PROSITE" id="PS51318">
    <property type="entry name" value="TAT"/>
    <property type="match status" value="1"/>
</dbReference>
<evidence type="ECO:0000313" key="2">
    <source>
        <dbReference type="EMBL" id="GAA1715037.1"/>
    </source>
</evidence>
<feature type="signal peptide" evidence="1">
    <location>
        <begin position="1"/>
        <end position="29"/>
    </location>
</feature>
<gene>
    <name evidence="2" type="ORF">GCM10009745_74240</name>
</gene>
<dbReference type="Proteomes" id="UP001500280">
    <property type="component" value="Unassembled WGS sequence"/>
</dbReference>